<dbReference type="Pfam" id="PF16897">
    <property type="entry name" value="MMR_HSR1_Xtn"/>
    <property type="match status" value="1"/>
</dbReference>
<dbReference type="InterPro" id="IPR027417">
    <property type="entry name" value="P-loop_NTPase"/>
</dbReference>
<sequence>MSILAKIAEIEAEMARTQKNKATMGHLGVLKARIAKLRRELITPKGGGGGPGEGFDVAKTGDARIGFVGFPSVGKSTLLCNLAGVYSEVAAYEFTTLTTVPGVIRYKGAKIQLLDLPGIIEGAKDGKGRGRQVIAVARTCSLILMILDVMKPLQHKKLLELELEGFGIRLNKLPPNILFKRKEKGGLNLTCLVSILPTCTMLKSLIIVYHTLFINYTSLNLIYLISPASLIYMPCIYVLNKIDQISIEELNIIRKIPHCVPISAHHKWNFDDLLEKMWNDLNLIRIYTKPKGQLPDYNAPIVLQAETRTVDDLCMKIHKTLQKDFKFAYVWGSSAKHNPQRVGKEHILNDEDVVQIVKKLVIFILIYFF</sequence>
<feature type="transmembrane region" description="Helical" evidence="3">
    <location>
        <begin position="187"/>
        <end position="209"/>
    </location>
</feature>
<dbReference type="InterPro" id="IPR005225">
    <property type="entry name" value="Small_GTP-bd"/>
</dbReference>
<keyword evidence="7" id="KW-1185">Reference proteome</keyword>
<protein>
    <submittedName>
        <fullName evidence="8">OBG-type G domain-containing protein</fullName>
    </submittedName>
</protein>
<dbReference type="EMBL" id="UYYF01000105">
    <property type="protein sequence ID" value="VDM96232.1"/>
    <property type="molecule type" value="Genomic_DNA"/>
</dbReference>
<keyword evidence="3" id="KW-0472">Membrane</keyword>
<dbReference type="PROSITE" id="PS51880">
    <property type="entry name" value="TGS"/>
    <property type="match status" value="1"/>
</dbReference>
<dbReference type="Proteomes" id="UP000276776">
    <property type="component" value="Unassembled WGS sequence"/>
</dbReference>
<dbReference type="Pfam" id="PF01926">
    <property type="entry name" value="MMR_HSR1"/>
    <property type="match status" value="1"/>
</dbReference>
<evidence type="ECO:0000256" key="2">
    <source>
        <dbReference type="ARBA" id="ARBA00023134"/>
    </source>
</evidence>
<dbReference type="FunFam" id="3.40.50.300:FF:000740">
    <property type="entry name" value="Putative GTP-binding protein 1"/>
    <property type="match status" value="1"/>
</dbReference>
<keyword evidence="2" id="KW-0342">GTP-binding</keyword>
<dbReference type="InterPro" id="IPR031167">
    <property type="entry name" value="G_OBG"/>
</dbReference>
<dbReference type="InterPro" id="IPR012676">
    <property type="entry name" value="TGS-like"/>
</dbReference>
<dbReference type="Pfam" id="PF02824">
    <property type="entry name" value="TGS"/>
    <property type="match status" value="1"/>
</dbReference>
<reference evidence="6 7" key="2">
    <citation type="submission" date="2018-11" db="EMBL/GenBank/DDBJ databases">
        <authorList>
            <consortium name="Pathogen Informatics"/>
        </authorList>
    </citation>
    <scope>NUCLEOTIDE SEQUENCE [LARGE SCALE GENOMIC DNA]</scope>
</reference>
<dbReference type="OrthoDB" id="603at2759"/>
<keyword evidence="3" id="KW-0812">Transmembrane</keyword>
<dbReference type="GO" id="GO:0003924">
    <property type="term" value="F:GTPase activity"/>
    <property type="evidence" value="ECO:0007669"/>
    <property type="project" value="InterPro"/>
</dbReference>
<feature type="transmembrane region" description="Helical" evidence="3">
    <location>
        <begin position="221"/>
        <end position="239"/>
    </location>
</feature>
<proteinExistence type="predicted"/>
<feature type="domain" description="OBG-type G" evidence="4">
    <location>
        <begin position="63"/>
        <end position="282"/>
    </location>
</feature>
<name>A0A0N5CLM5_THECL</name>
<dbReference type="FunFam" id="3.10.20.30:FF:000003">
    <property type="entry name" value="Developmentally-regulated GTP-binding protein 1"/>
    <property type="match status" value="1"/>
</dbReference>
<dbReference type="STRING" id="103827.A0A0N5CLM5"/>
<dbReference type="SUPFAM" id="SSF52540">
    <property type="entry name" value="P-loop containing nucleoside triphosphate hydrolases"/>
    <property type="match status" value="1"/>
</dbReference>
<dbReference type="PROSITE" id="PS51710">
    <property type="entry name" value="G_OBG"/>
    <property type="match status" value="1"/>
</dbReference>
<evidence type="ECO:0000259" key="4">
    <source>
        <dbReference type="PROSITE" id="PS51710"/>
    </source>
</evidence>
<dbReference type="InterPro" id="IPR031662">
    <property type="entry name" value="GTP-binding_2"/>
</dbReference>
<evidence type="ECO:0000313" key="6">
    <source>
        <dbReference type="EMBL" id="VDM96232.1"/>
    </source>
</evidence>
<dbReference type="WBParaSite" id="TCLT_0000101801-mRNA-1">
    <property type="protein sequence ID" value="TCLT_0000101801-mRNA-1"/>
    <property type="gene ID" value="TCLT_0000101801"/>
</dbReference>
<reference evidence="8" key="1">
    <citation type="submission" date="2017-02" db="UniProtKB">
        <authorList>
            <consortium name="WormBaseParasite"/>
        </authorList>
    </citation>
    <scope>IDENTIFICATION</scope>
</reference>
<keyword evidence="1" id="KW-0547">Nucleotide-binding</keyword>
<dbReference type="NCBIfam" id="TIGR00231">
    <property type="entry name" value="small_GTP"/>
    <property type="match status" value="1"/>
</dbReference>
<dbReference type="InterPro" id="IPR012675">
    <property type="entry name" value="Beta-grasp_dom_sf"/>
</dbReference>
<dbReference type="InterPro" id="IPR006074">
    <property type="entry name" value="GTP1-OBG_CS"/>
</dbReference>
<dbReference type="InterPro" id="IPR006073">
    <property type="entry name" value="GTP-bd"/>
</dbReference>
<dbReference type="InterPro" id="IPR045001">
    <property type="entry name" value="DRG"/>
</dbReference>
<dbReference type="PANTHER" id="PTHR43127">
    <property type="entry name" value="DEVELOPMENTALLY-REGULATED GTP-BINDING PROTEIN 2"/>
    <property type="match status" value="1"/>
</dbReference>
<dbReference type="Gene3D" id="3.40.50.300">
    <property type="entry name" value="P-loop containing nucleotide triphosphate hydrolases"/>
    <property type="match status" value="1"/>
</dbReference>
<dbReference type="CDD" id="cd17230">
    <property type="entry name" value="TGS_DRG1"/>
    <property type="match status" value="1"/>
</dbReference>
<evidence type="ECO:0000313" key="8">
    <source>
        <dbReference type="WBParaSite" id="TCLT_0000101801-mRNA-1"/>
    </source>
</evidence>
<feature type="domain" description="TGS" evidence="5">
    <location>
        <begin position="282"/>
        <end position="358"/>
    </location>
</feature>
<dbReference type="Gene3D" id="3.10.20.30">
    <property type="match status" value="1"/>
</dbReference>
<dbReference type="CDD" id="cd01896">
    <property type="entry name" value="DRG"/>
    <property type="match status" value="1"/>
</dbReference>
<accession>A0A0N5CLM5</accession>
<evidence type="ECO:0000259" key="5">
    <source>
        <dbReference type="PROSITE" id="PS51880"/>
    </source>
</evidence>
<evidence type="ECO:0000313" key="7">
    <source>
        <dbReference type="Proteomes" id="UP000276776"/>
    </source>
</evidence>
<dbReference type="OMA" id="SAKHPGQ"/>
<evidence type="ECO:0000256" key="1">
    <source>
        <dbReference type="ARBA" id="ARBA00022741"/>
    </source>
</evidence>
<evidence type="ECO:0000256" key="3">
    <source>
        <dbReference type="SAM" id="Phobius"/>
    </source>
</evidence>
<dbReference type="PROSITE" id="PS00905">
    <property type="entry name" value="GTP1_OBG"/>
    <property type="match status" value="1"/>
</dbReference>
<dbReference type="AlphaFoldDB" id="A0A0N5CLM5"/>
<dbReference type="InterPro" id="IPR004095">
    <property type="entry name" value="TGS"/>
</dbReference>
<dbReference type="PRINTS" id="PR00326">
    <property type="entry name" value="GTP1OBG"/>
</dbReference>
<dbReference type="SUPFAM" id="SSF81271">
    <property type="entry name" value="TGS-like"/>
    <property type="match status" value="1"/>
</dbReference>
<organism evidence="8">
    <name type="scientific">Thelazia callipaeda</name>
    <name type="common">Oriental eyeworm</name>
    <name type="synonym">Parasitic nematode</name>
    <dbReference type="NCBI Taxonomy" id="103827"/>
    <lineage>
        <taxon>Eukaryota</taxon>
        <taxon>Metazoa</taxon>
        <taxon>Ecdysozoa</taxon>
        <taxon>Nematoda</taxon>
        <taxon>Chromadorea</taxon>
        <taxon>Rhabditida</taxon>
        <taxon>Spirurina</taxon>
        <taxon>Spiruromorpha</taxon>
        <taxon>Thelazioidea</taxon>
        <taxon>Thelaziidae</taxon>
        <taxon>Thelazia</taxon>
    </lineage>
</organism>
<dbReference type="GO" id="GO:0005525">
    <property type="term" value="F:GTP binding"/>
    <property type="evidence" value="ECO:0007669"/>
    <property type="project" value="UniProtKB-KW"/>
</dbReference>
<keyword evidence="3" id="KW-1133">Transmembrane helix</keyword>
<gene>
    <name evidence="6" type="ORF">TCLT_LOCUS1019</name>
</gene>